<organism evidence="1 2">
    <name type="scientific">Peptostreptococcus canis</name>
    <dbReference type="NCBI Taxonomy" id="1159213"/>
    <lineage>
        <taxon>Bacteria</taxon>
        <taxon>Bacillati</taxon>
        <taxon>Bacillota</taxon>
        <taxon>Clostridia</taxon>
        <taxon>Peptostreptococcales</taxon>
        <taxon>Peptostreptococcaceae</taxon>
        <taxon>Peptostreptococcus</taxon>
    </lineage>
</organism>
<dbReference type="EMBL" id="JABGBW010000007">
    <property type="protein sequence ID" value="MBC2576552.1"/>
    <property type="molecule type" value="Genomic_DNA"/>
</dbReference>
<keyword evidence="2" id="KW-1185">Reference proteome</keyword>
<comment type="caution">
    <text evidence="1">The sequence shown here is derived from an EMBL/GenBank/DDBJ whole genome shotgun (WGS) entry which is preliminary data.</text>
</comment>
<proteinExistence type="predicted"/>
<reference evidence="1 2" key="1">
    <citation type="submission" date="2020-05" db="EMBL/GenBank/DDBJ databases">
        <title>Draft genome of xy-202 and genomic insight in genome of the genus Peptostreptococcus.</title>
        <authorList>
            <person name="Zhang Z."/>
        </authorList>
    </citation>
    <scope>NUCLEOTIDE SEQUENCE [LARGE SCALE GENOMIC DNA]</scope>
    <source>
        <strain evidence="1 2">DSM 27025</strain>
    </source>
</reference>
<keyword evidence="1" id="KW-0238">DNA-binding</keyword>
<gene>
    <name evidence="1" type="ORF">HLB29_07605</name>
</gene>
<dbReference type="Proteomes" id="UP000713904">
    <property type="component" value="Unassembled WGS sequence"/>
</dbReference>
<dbReference type="RefSeq" id="WP_185624574.1">
    <property type="nucleotide sequence ID" value="NZ_JABGBW010000007.1"/>
</dbReference>
<name>A0ABR6TMB9_9FIRM</name>
<protein>
    <submittedName>
        <fullName evidence="1">DNA-binding protein</fullName>
    </submittedName>
</protein>
<evidence type="ECO:0000313" key="1">
    <source>
        <dbReference type="EMBL" id="MBC2576552.1"/>
    </source>
</evidence>
<evidence type="ECO:0000313" key="2">
    <source>
        <dbReference type="Proteomes" id="UP000713904"/>
    </source>
</evidence>
<accession>A0ABR6TMB9</accession>
<dbReference type="GO" id="GO:0003677">
    <property type="term" value="F:DNA binding"/>
    <property type="evidence" value="ECO:0007669"/>
    <property type="project" value="UniProtKB-KW"/>
</dbReference>
<sequence>MNENYYITAQEIASITGRKEGYGYKVIRELNKELEEKGYRIVGGRTPRQYFNERYGIGDDRHE</sequence>